<dbReference type="Gene3D" id="1.10.1520.10">
    <property type="entry name" value="Ribonuclease III domain"/>
    <property type="match status" value="2"/>
</dbReference>
<protein>
    <recommendedName>
        <fullName evidence="1">RNase III domain-containing protein</fullName>
    </recommendedName>
</protein>
<organism evidence="2 3">
    <name type="scientific">Zopfia rhizophila CBS 207.26</name>
    <dbReference type="NCBI Taxonomy" id="1314779"/>
    <lineage>
        <taxon>Eukaryota</taxon>
        <taxon>Fungi</taxon>
        <taxon>Dikarya</taxon>
        <taxon>Ascomycota</taxon>
        <taxon>Pezizomycotina</taxon>
        <taxon>Dothideomycetes</taxon>
        <taxon>Dothideomycetes incertae sedis</taxon>
        <taxon>Zopfiaceae</taxon>
        <taxon>Zopfia</taxon>
    </lineage>
</organism>
<dbReference type="PROSITE" id="PS50142">
    <property type="entry name" value="RNASE_3_2"/>
    <property type="match status" value="1"/>
</dbReference>
<gene>
    <name evidence="2" type="ORF">K469DRAFT_542400</name>
</gene>
<evidence type="ECO:0000313" key="2">
    <source>
        <dbReference type="EMBL" id="KAF2186169.1"/>
    </source>
</evidence>
<dbReference type="InterPro" id="IPR000999">
    <property type="entry name" value="RNase_III_dom"/>
</dbReference>
<reference evidence="2" key="1">
    <citation type="journal article" date="2020" name="Stud. Mycol.">
        <title>101 Dothideomycetes genomes: a test case for predicting lifestyles and emergence of pathogens.</title>
        <authorList>
            <person name="Haridas S."/>
            <person name="Albert R."/>
            <person name="Binder M."/>
            <person name="Bloem J."/>
            <person name="Labutti K."/>
            <person name="Salamov A."/>
            <person name="Andreopoulos B."/>
            <person name="Baker S."/>
            <person name="Barry K."/>
            <person name="Bills G."/>
            <person name="Bluhm B."/>
            <person name="Cannon C."/>
            <person name="Castanera R."/>
            <person name="Culley D."/>
            <person name="Daum C."/>
            <person name="Ezra D."/>
            <person name="Gonzalez J."/>
            <person name="Henrissat B."/>
            <person name="Kuo A."/>
            <person name="Liang C."/>
            <person name="Lipzen A."/>
            <person name="Lutzoni F."/>
            <person name="Magnuson J."/>
            <person name="Mondo S."/>
            <person name="Nolan M."/>
            <person name="Ohm R."/>
            <person name="Pangilinan J."/>
            <person name="Park H.-J."/>
            <person name="Ramirez L."/>
            <person name="Alfaro M."/>
            <person name="Sun H."/>
            <person name="Tritt A."/>
            <person name="Yoshinaga Y."/>
            <person name="Zwiers L.-H."/>
            <person name="Turgeon B."/>
            <person name="Goodwin S."/>
            <person name="Spatafora J."/>
            <person name="Crous P."/>
            <person name="Grigoriev I."/>
        </authorList>
    </citation>
    <scope>NUCLEOTIDE SEQUENCE</scope>
    <source>
        <strain evidence="2">CBS 207.26</strain>
    </source>
</reference>
<dbReference type="GO" id="GO:0006396">
    <property type="term" value="P:RNA processing"/>
    <property type="evidence" value="ECO:0007669"/>
    <property type="project" value="InterPro"/>
</dbReference>
<evidence type="ECO:0000259" key="1">
    <source>
        <dbReference type="PROSITE" id="PS50142"/>
    </source>
</evidence>
<dbReference type="EMBL" id="ML994630">
    <property type="protein sequence ID" value="KAF2186169.1"/>
    <property type="molecule type" value="Genomic_DNA"/>
</dbReference>
<evidence type="ECO:0000313" key="3">
    <source>
        <dbReference type="Proteomes" id="UP000800200"/>
    </source>
</evidence>
<feature type="non-terminal residue" evidence="2">
    <location>
        <position position="1"/>
    </location>
</feature>
<dbReference type="Proteomes" id="UP000800200">
    <property type="component" value="Unassembled WGS sequence"/>
</dbReference>
<feature type="non-terminal residue" evidence="2">
    <location>
        <position position="121"/>
    </location>
</feature>
<accession>A0A6A6E6H1</accession>
<dbReference type="OrthoDB" id="67027at2759"/>
<feature type="domain" description="RNase III" evidence="1">
    <location>
        <begin position="66"/>
        <end position="121"/>
    </location>
</feature>
<sequence>QNIAQLEQIIGYPFTNKLICAEAIQMAGLEHAVVMSGTFHCVAKNQTLAVLGDAVQANPYRLVAWTVLRNHALDNIGLSQRGYELGIQNCIIIGESVVFASKKMIATTFEAIIGAVQEDGG</sequence>
<proteinExistence type="predicted"/>
<dbReference type="GO" id="GO:0004525">
    <property type="term" value="F:ribonuclease III activity"/>
    <property type="evidence" value="ECO:0007669"/>
    <property type="project" value="InterPro"/>
</dbReference>
<dbReference type="SUPFAM" id="SSF69065">
    <property type="entry name" value="RNase III domain-like"/>
    <property type="match status" value="1"/>
</dbReference>
<dbReference type="CDD" id="cd00593">
    <property type="entry name" value="RIBOc"/>
    <property type="match status" value="1"/>
</dbReference>
<name>A0A6A6E6H1_9PEZI</name>
<keyword evidence="3" id="KW-1185">Reference proteome</keyword>
<dbReference type="AlphaFoldDB" id="A0A6A6E6H1"/>
<dbReference type="InterPro" id="IPR036389">
    <property type="entry name" value="RNase_III_sf"/>
</dbReference>